<evidence type="ECO:0000313" key="20">
    <source>
        <dbReference type="Proteomes" id="UP000196536"/>
    </source>
</evidence>
<comment type="similarity">
    <text evidence="2 14 15">Belongs to the TonB-dependent receptor family.</text>
</comment>
<protein>
    <recommendedName>
        <fullName evidence="21">TonB-dependent siderophore receptor</fullName>
    </recommendedName>
</protein>
<gene>
    <name evidence="19" type="ORF">CAP51_14305</name>
</gene>
<dbReference type="CDD" id="cd01347">
    <property type="entry name" value="ligand_gated_channel"/>
    <property type="match status" value="1"/>
</dbReference>
<keyword evidence="9" id="KW-0406">Ion transport</keyword>
<evidence type="ECO:0000256" key="1">
    <source>
        <dbReference type="ARBA" id="ARBA00004571"/>
    </source>
</evidence>
<dbReference type="Gene3D" id="2.170.130.10">
    <property type="entry name" value="TonB-dependent receptor, plug domain"/>
    <property type="match status" value="1"/>
</dbReference>
<evidence type="ECO:0000256" key="9">
    <source>
        <dbReference type="ARBA" id="ARBA00023065"/>
    </source>
</evidence>
<dbReference type="Pfam" id="PF07715">
    <property type="entry name" value="Plug"/>
    <property type="match status" value="1"/>
</dbReference>
<evidence type="ECO:0000313" key="19">
    <source>
        <dbReference type="EMBL" id="OUY05889.1"/>
    </source>
</evidence>
<keyword evidence="3 14" id="KW-0813">Transport</keyword>
<dbReference type="PANTHER" id="PTHR32552:SF68">
    <property type="entry name" value="FERRICHROME OUTER MEMBRANE TRANSPORTER_PHAGE RECEPTOR"/>
    <property type="match status" value="1"/>
</dbReference>
<dbReference type="InterPro" id="IPR012910">
    <property type="entry name" value="Plug_dom"/>
</dbReference>
<feature type="signal peptide" evidence="16">
    <location>
        <begin position="1"/>
        <end position="15"/>
    </location>
</feature>
<dbReference type="GO" id="GO:0015891">
    <property type="term" value="P:siderophore transport"/>
    <property type="evidence" value="ECO:0007669"/>
    <property type="project" value="InterPro"/>
</dbReference>
<keyword evidence="20" id="KW-1185">Reference proteome</keyword>
<feature type="domain" description="TonB-dependent receptor-like beta-barrel" evidence="17">
    <location>
        <begin position="293"/>
        <end position="741"/>
    </location>
</feature>
<evidence type="ECO:0000259" key="17">
    <source>
        <dbReference type="Pfam" id="PF00593"/>
    </source>
</evidence>
<dbReference type="InterPro" id="IPR000531">
    <property type="entry name" value="Beta-barrel_TonB"/>
</dbReference>
<evidence type="ECO:0008006" key="21">
    <source>
        <dbReference type="Google" id="ProtNLM"/>
    </source>
</evidence>
<evidence type="ECO:0000259" key="18">
    <source>
        <dbReference type="Pfam" id="PF07715"/>
    </source>
</evidence>
<accession>A0A1Z9YUQ4</accession>
<comment type="subcellular location">
    <subcellularLocation>
        <location evidence="1 14">Cell outer membrane</location>
        <topology evidence="1 14">Multi-pass membrane protein</topology>
    </subcellularLocation>
</comment>
<dbReference type="RefSeq" id="WP_087621445.1">
    <property type="nucleotide sequence ID" value="NZ_NEXX01000006.1"/>
</dbReference>
<dbReference type="NCBIfam" id="TIGR01783">
    <property type="entry name" value="TonB-siderophor"/>
    <property type="match status" value="1"/>
</dbReference>
<proteinExistence type="inferred from homology"/>
<dbReference type="GO" id="GO:0015344">
    <property type="term" value="F:siderophore uptake transmembrane transporter activity"/>
    <property type="evidence" value="ECO:0007669"/>
    <property type="project" value="TreeGrafter"/>
</dbReference>
<dbReference type="GO" id="GO:0009279">
    <property type="term" value="C:cell outer membrane"/>
    <property type="evidence" value="ECO:0007669"/>
    <property type="project" value="UniProtKB-SubCell"/>
</dbReference>
<keyword evidence="12" id="KW-0675">Receptor</keyword>
<evidence type="ECO:0000256" key="12">
    <source>
        <dbReference type="ARBA" id="ARBA00023170"/>
    </source>
</evidence>
<dbReference type="SUPFAM" id="SSF56935">
    <property type="entry name" value="Porins"/>
    <property type="match status" value="1"/>
</dbReference>
<reference evidence="19 20" key="1">
    <citation type="submission" date="2017-05" db="EMBL/GenBank/DDBJ databases">
        <title>Acinetobacter populi ANC 5415 (= PBJ7), whole genome shotgun sequencing project.</title>
        <authorList>
            <person name="Nemec A."/>
            <person name="Radolfova-Krizova L."/>
        </authorList>
    </citation>
    <scope>NUCLEOTIDE SEQUENCE [LARGE SCALE GENOMIC DNA]</scope>
    <source>
        <strain evidence="19 20">PBJ7</strain>
    </source>
</reference>
<organism evidence="19 20">
    <name type="scientific">Acinetobacter populi</name>
    <dbReference type="NCBI Taxonomy" id="1582270"/>
    <lineage>
        <taxon>Bacteria</taxon>
        <taxon>Pseudomonadati</taxon>
        <taxon>Pseudomonadota</taxon>
        <taxon>Gammaproteobacteria</taxon>
        <taxon>Moraxellales</taxon>
        <taxon>Moraxellaceae</taxon>
        <taxon>Acinetobacter</taxon>
    </lineage>
</organism>
<keyword evidence="5" id="KW-0410">Iron transport</keyword>
<dbReference type="InterPro" id="IPR037066">
    <property type="entry name" value="Plug_dom_sf"/>
</dbReference>
<sequence>MWGALAMAMGLPAYAETAATTTSSVAVKSYAIPAGPLANTLREISRVSGQTIRFETADVQDVKAPEINGSLATIEAVQRAISDSGLTMSTLANGTIQVHVHMLGAITVTATRSEAEQGYKASRSETATRSGADLKDVPQAITVITAKAIEDTQAQSVQDVLQNVAGVITRSSAQGTPSYSIRGFTQTSTLSNGIDDPYASSSNVAGIDRVEVLKGPQAILSGANTLGGGVNIVGKKPTAERIRDVTLSYGTHDDKTGSLDIGDAITQDKKLSYRVVGSMTRQDHSEAGFDGREANYALGELRWKDDATDVTVGASYDDSYIPQNYYTFALTGGVQEIPAMRLGNAHDGMKIESERYFYNLEHSFAPWVTAVSRLQYSKTEQDMNVWGTQFPISTANMIMNMVNSNSIMNYKTLSGDHYLRFDFDTGLVGHKLSAGINHSQTKINTLSYYSSSLSAAQVPVYQDEQYNFPNLRGSDTLYSDYKSNSKQYAFFLQDLISLGDWHASLGVRHTNYISEPSSTYYYTSQNTTTTTKKETDKTTFNAGLVYNVTPNTSVYANYSGGFLPQSPIATYCSGGTDFPPMETENKEVGVKGESPTGGLSWGLAAYQLDQTNVLQYNAAERCYDTRKAKRINGVELETSGRILPGWNVLFNYTFAEAKDVEVSTTYYAAQPKHQLNVFTTYDFQSERLKGYGLSLGVNAFSDSRLGTTAAATAIPGGARVDVGASYQHNKDWSLRLGIKNVFDRTLYGYSSSTLYVPVYDGRTATLTWKYSF</sequence>
<evidence type="ECO:0000256" key="15">
    <source>
        <dbReference type="RuleBase" id="RU003357"/>
    </source>
</evidence>
<evidence type="ECO:0000256" key="3">
    <source>
        <dbReference type="ARBA" id="ARBA00022448"/>
    </source>
</evidence>
<dbReference type="PROSITE" id="PS52016">
    <property type="entry name" value="TONB_DEPENDENT_REC_3"/>
    <property type="match status" value="1"/>
</dbReference>
<dbReference type="EMBL" id="NEXX01000006">
    <property type="protein sequence ID" value="OUY05889.1"/>
    <property type="molecule type" value="Genomic_DNA"/>
</dbReference>
<evidence type="ECO:0000256" key="11">
    <source>
        <dbReference type="ARBA" id="ARBA00023136"/>
    </source>
</evidence>
<evidence type="ECO:0000256" key="8">
    <source>
        <dbReference type="ARBA" id="ARBA00023004"/>
    </source>
</evidence>
<keyword evidence="11 14" id="KW-0472">Membrane</keyword>
<evidence type="ECO:0000256" key="6">
    <source>
        <dbReference type="ARBA" id="ARBA00022692"/>
    </source>
</evidence>
<evidence type="ECO:0000256" key="10">
    <source>
        <dbReference type="ARBA" id="ARBA00023077"/>
    </source>
</evidence>
<keyword evidence="8" id="KW-0408">Iron</keyword>
<dbReference type="Pfam" id="PF00593">
    <property type="entry name" value="TonB_dep_Rec_b-barrel"/>
    <property type="match status" value="1"/>
</dbReference>
<keyword evidence="10 15" id="KW-0798">TonB box</keyword>
<keyword evidence="7 16" id="KW-0732">Signal</keyword>
<keyword evidence="13 14" id="KW-0998">Cell outer membrane</keyword>
<dbReference type="AlphaFoldDB" id="A0A1Z9YUQ4"/>
<dbReference type="InterPro" id="IPR036942">
    <property type="entry name" value="Beta-barrel_TonB_sf"/>
</dbReference>
<keyword evidence="4 14" id="KW-1134">Transmembrane beta strand</keyword>
<dbReference type="InterPro" id="IPR039426">
    <property type="entry name" value="TonB-dep_rcpt-like"/>
</dbReference>
<name>A0A1Z9YUQ4_9GAMM</name>
<evidence type="ECO:0000256" key="14">
    <source>
        <dbReference type="PROSITE-ProRule" id="PRU01360"/>
    </source>
</evidence>
<keyword evidence="6 14" id="KW-0812">Transmembrane</keyword>
<evidence type="ECO:0000256" key="4">
    <source>
        <dbReference type="ARBA" id="ARBA00022452"/>
    </source>
</evidence>
<dbReference type="PANTHER" id="PTHR32552">
    <property type="entry name" value="FERRICHROME IRON RECEPTOR-RELATED"/>
    <property type="match status" value="1"/>
</dbReference>
<feature type="chain" id="PRO_5013075011" description="TonB-dependent siderophore receptor" evidence="16">
    <location>
        <begin position="16"/>
        <end position="772"/>
    </location>
</feature>
<evidence type="ECO:0000256" key="13">
    <source>
        <dbReference type="ARBA" id="ARBA00023237"/>
    </source>
</evidence>
<dbReference type="InterPro" id="IPR010105">
    <property type="entry name" value="TonB_sidphr_rcpt"/>
</dbReference>
<dbReference type="GO" id="GO:0038023">
    <property type="term" value="F:signaling receptor activity"/>
    <property type="evidence" value="ECO:0007669"/>
    <property type="project" value="InterPro"/>
</dbReference>
<evidence type="ECO:0000256" key="7">
    <source>
        <dbReference type="ARBA" id="ARBA00022729"/>
    </source>
</evidence>
<feature type="domain" description="TonB-dependent receptor plug" evidence="18">
    <location>
        <begin position="134"/>
        <end position="228"/>
    </location>
</feature>
<evidence type="ECO:0000256" key="2">
    <source>
        <dbReference type="ARBA" id="ARBA00009810"/>
    </source>
</evidence>
<dbReference type="Gene3D" id="2.40.170.20">
    <property type="entry name" value="TonB-dependent receptor, beta-barrel domain"/>
    <property type="match status" value="1"/>
</dbReference>
<comment type="caution">
    <text evidence="19">The sequence shown here is derived from an EMBL/GenBank/DDBJ whole genome shotgun (WGS) entry which is preliminary data.</text>
</comment>
<evidence type="ECO:0000256" key="16">
    <source>
        <dbReference type="SAM" id="SignalP"/>
    </source>
</evidence>
<evidence type="ECO:0000256" key="5">
    <source>
        <dbReference type="ARBA" id="ARBA00022496"/>
    </source>
</evidence>
<dbReference type="Proteomes" id="UP000196536">
    <property type="component" value="Unassembled WGS sequence"/>
</dbReference>
<dbReference type="Gene3D" id="3.55.50.30">
    <property type="match status" value="1"/>
</dbReference>